<dbReference type="EMBL" id="CP020083">
    <property type="protein sequence ID" value="ASR52404.1"/>
    <property type="molecule type" value="Genomic_DNA"/>
</dbReference>
<keyword evidence="9" id="KW-1185">Reference proteome</keyword>
<protein>
    <recommendedName>
        <fullName evidence="7">Thioredoxin domain-containing protein</fullName>
    </recommendedName>
</protein>
<keyword evidence="3" id="KW-0732">Signal</keyword>
<evidence type="ECO:0000256" key="1">
    <source>
        <dbReference type="ARBA" id="ARBA00003565"/>
    </source>
</evidence>
<evidence type="ECO:0000256" key="4">
    <source>
        <dbReference type="ARBA" id="ARBA00023002"/>
    </source>
</evidence>
<evidence type="ECO:0000256" key="6">
    <source>
        <dbReference type="ARBA" id="ARBA00023284"/>
    </source>
</evidence>
<evidence type="ECO:0000256" key="5">
    <source>
        <dbReference type="ARBA" id="ARBA00023157"/>
    </source>
</evidence>
<dbReference type="SUPFAM" id="SSF52833">
    <property type="entry name" value="Thioredoxin-like"/>
    <property type="match status" value="1"/>
</dbReference>
<reference evidence="8 9" key="1">
    <citation type="submission" date="2017-03" db="EMBL/GenBank/DDBJ databases">
        <title>Complete genome sequence of Blastomonas fulva degrading microcsystin LR.</title>
        <authorList>
            <person name="Lee H.-g."/>
            <person name="Jin L."/>
            <person name="oh H.-M."/>
        </authorList>
    </citation>
    <scope>NUCLEOTIDE SEQUENCE [LARGE SCALE GENOMIC DNA]</scope>
    <source>
        <strain evidence="8 9">T2</strain>
    </source>
</reference>
<dbReference type="GeneID" id="303486657"/>
<name>A0ABN5B9C3_9SPHN</name>
<dbReference type="PANTHER" id="PTHR13887:SF14">
    <property type="entry name" value="DISULFIDE BOND FORMATION PROTEIN D"/>
    <property type="match status" value="1"/>
</dbReference>
<evidence type="ECO:0000313" key="8">
    <source>
        <dbReference type="EMBL" id="ASR52404.1"/>
    </source>
</evidence>
<dbReference type="Pfam" id="PF18312">
    <property type="entry name" value="ScsC_N"/>
    <property type="match status" value="1"/>
</dbReference>
<evidence type="ECO:0000259" key="7">
    <source>
        <dbReference type="PROSITE" id="PS51352"/>
    </source>
</evidence>
<dbReference type="CDD" id="cd03023">
    <property type="entry name" value="DsbA_Com1_like"/>
    <property type="match status" value="1"/>
</dbReference>
<feature type="domain" description="Thioredoxin" evidence="7">
    <location>
        <begin position="72"/>
        <end position="254"/>
    </location>
</feature>
<keyword evidence="4" id="KW-0560">Oxidoreductase</keyword>
<dbReference type="InterPro" id="IPR012336">
    <property type="entry name" value="Thioredoxin-like_fold"/>
</dbReference>
<dbReference type="Pfam" id="PF13462">
    <property type="entry name" value="Thioredoxin_4"/>
    <property type="match status" value="1"/>
</dbReference>
<keyword evidence="5" id="KW-1015">Disulfide bond</keyword>
<dbReference type="InterPro" id="IPR013766">
    <property type="entry name" value="Thioredoxin_domain"/>
</dbReference>
<keyword evidence="6" id="KW-0676">Redox-active center</keyword>
<accession>A0ABN5B9C3</accession>
<sequence length="260" mass="27156">MAVAAFLTIAAGIGTFMWQSGGLVAPGGGEAAKDADSAAAAAGFDTKDKAAIEAIVRAYILENPEIIPEAVQKLQGKQAAKRIASVRGAVETPFAASYAGNPDGDVVLVEYSDFACGFCRQSVSDVARLVSEDKNLKVVFHELPILSDESRVAAAWGMAAAQQGKYYAFYKAMFGAGRPAQATIEQAAKTAGLDMAAARTFVASKQAEEVIDANIRIAQQLEFSGTPSWVIGNKVLNGAVGYDELKAAIDEARAAKKSVS</sequence>
<proteinExistence type="inferred from homology"/>
<organism evidence="8 9">
    <name type="scientific">Blastomonas fulva</name>
    <dbReference type="NCBI Taxonomy" id="1550728"/>
    <lineage>
        <taxon>Bacteria</taxon>
        <taxon>Pseudomonadati</taxon>
        <taxon>Pseudomonadota</taxon>
        <taxon>Alphaproteobacteria</taxon>
        <taxon>Sphingomonadales</taxon>
        <taxon>Sphingomonadaceae</taxon>
        <taxon>Blastomonas</taxon>
    </lineage>
</organism>
<dbReference type="Gene3D" id="3.40.30.10">
    <property type="entry name" value="Glutaredoxin"/>
    <property type="match status" value="1"/>
</dbReference>
<evidence type="ECO:0000256" key="2">
    <source>
        <dbReference type="ARBA" id="ARBA00005791"/>
    </source>
</evidence>
<dbReference type="Proteomes" id="UP000258016">
    <property type="component" value="Chromosome"/>
</dbReference>
<comment type="function">
    <text evidence="1">May be required for disulfide bond formation in some proteins.</text>
</comment>
<comment type="similarity">
    <text evidence="2">Belongs to the thioredoxin family. DsbA subfamily.</text>
</comment>
<dbReference type="RefSeq" id="WP_082382018.1">
    <property type="nucleotide sequence ID" value="NZ_CP020083.1"/>
</dbReference>
<dbReference type="InterPro" id="IPR036249">
    <property type="entry name" value="Thioredoxin-like_sf"/>
</dbReference>
<evidence type="ECO:0000256" key="3">
    <source>
        <dbReference type="ARBA" id="ARBA00022729"/>
    </source>
</evidence>
<dbReference type="InterPro" id="IPR041205">
    <property type="entry name" value="ScsC_N"/>
</dbReference>
<gene>
    <name evidence="8" type="ORF">B5J99_13825</name>
</gene>
<evidence type="ECO:0000313" key="9">
    <source>
        <dbReference type="Proteomes" id="UP000258016"/>
    </source>
</evidence>
<dbReference type="PROSITE" id="PS51352">
    <property type="entry name" value="THIOREDOXIN_2"/>
    <property type="match status" value="1"/>
</dbReference>
<dbReference type="PANTHER" id="PTHR13887">
    <property type="entry name" value="GLUTATHIONE S-TRANSFERASE KAPPA"/>
    <property type="match status" value="1"/>
</dbReference>